<feature type="transmembrane region" description="Helical" evidence="2">
    <location>
        <begin position="493"/>
        <end position="516"/>
    </location>
</feature>
<evidence type="ECO:0000256" key="2">
    <source>
        <dbReference type="SAM" id="Phobius"/>
    </source>
</evidence>
<dbReference type="Proteomes" id="UP000007431">
    <property type="component" value="Unassembled WGS sequence"/>
</dbReference>
<dbReference type="OMA" id="WILMYRA"/>
<dbReference type="AlphaFoldDB" id="D8PYK0"/>
<organism evidence="4">
    <name type="scientific">Schizophyllum commune (strain H4-8 / FGSC 9210)</name>
    <name type="common">Split gill fungus</name>
    <dbReference type="NCBI Taxonomy" id="578458"/>
    <lineage>
        <taxon>Eukaryota</taxon>
        <taxon>Fungi</taxon>
        <taxon>Dikarya</taxon>
        <taxon>Basidiomycota</taxon>
        <taxon>Agaricomycotina</taxon>
        <taxon>Agaricomycetes</taxon>
        <taxon>Agaricomycetidae</taxon>
        <taxon>Agaricales</taxon>
        <taxon>Schizophyllaceae</taxon>
        <taxon>Schizophyllum</taxon>
    </lineage>
</organism>
<keyword evidence="2" id="KW-1133">Transmembrane helix</keyword>
<evidence type="ECO:0000313" key="4">
    <source>
        <dbReference type="Proteomes" id="UP000007431"/>
    </source>
</evidence>
<dbReference type="OrthoDB" id="3250682at2759"/>
<evidence type="ECO:0000256" key="1">
    <source>
        <dbReference type="SAM" id="MobiDB-lite"/>
    </source>
</evidence>
<dbReference type="RefSeq" id="XP_003034177.1">
    <property type="nucleotide sequence ID" value="XM_003034131.1"/>
</dbReference>
<keyword evidence="4" id="KW-1185">Reference proteome</keyword>
<dbReference type="HOGENOM" id="CLU_433573_0_0_1"/>
<feature type="transmembrane region" description="Helical" evidence="2">
    <location>
        <begin position="362"/>
        <end position="382"/>
    </location>
</feature>
<proteinExistence type="predicted"/>
<feature type="region of interest" description="Disordered" evidence="1">
    <location>
        <begin position="534"/>
        <end position="631"/>
    </location>
</feature>
<name>D8PYK0_SCHCM</name>
<dbReference type="KEGG" id="scm:SCHCO_01122714"/>
<feature type="transmembrane region" description="Helical" evidence="2">
    <location>
        <begin position="287"/>
        <end position="311"/>
    </location>
</feature>
<keyword evidence="2" id="KW-0472">Membrane</keyword>
<dbReference type="GeneID" id="9586161"/>
<feature type="transmembrane region" description="Helical" evidence="2">
    <location>
        <begin position="439"/>
        <end position="460"/>
    </location>
</feature>
<dbReference type="InParanoid" id="D8PYK0"/>
<feature type="transmembrane region" description="Helical" evidence="2">
    <location>
        <begin position="402"/>
        <end position="427"/>
    </location>
</feature>
<evidence type="ECO:0000313" key="3">
    <source>
        <dbReference type="EMBL" id="EFI99274.1"/>
    </source>
</evidence>
<sequence>MPLESMKTRLVYALKASRKDLWRVQAGDGIDDGDRIDAILTTAALDAFDHDHTIVAFESSKPAAQLYDVVAEAYLDLPSRTLDLQEAVPLLRECLRWDAGPPKPSPQRVTRKATLPLYPVGLRFRSFPSVARKSTSRLQLVNNDVLVGMPRVASCCAYSLVKGTPCIPKRRTIKRVGCLSGEMAQHHPLCFPSHHYTQVIGNSSAHAKYARAATARSSTSSVCASEATRKDMALSVDVAYMWGIVISSFLYGVYLVMFCIALYILLLPLQPSYRARREPVNRVLVSVAVLMCITCTLHFIAQCLRIGYAYVEHIERPGTQPPFLEDLSHPLAIVTGVCFTVAAILTDALTIYRLYMIWARNVWVCVAPALTLVGMMVCGFVMCAVTQEAGSEVMLYGTSAGYWLIATFIVGLCTNFVALGLIIVRFSKRDRAQPESARGVGGISLVITVIIESTLIYSYASHSPKFFPFLIVMRSGTKFINLMLLIAQSNVSYTFFCIVIPVIGIASHLLIIHVGYEKYFKPLTSHGPFSSERAATSIPMQVRSPTRSQFGDRSSKVPSSFIDFDTPEDSHTGGKAFELTPPLIGPPPVVRGGRKPDLSPPPSPRTLFPPAPSSRGLIPRIKVDTDVDVSY</sequence>
<gene>
    <name evidence="3" type="ORF">SCHCODRAFT_256345</name>
</gene>
<reference evidence="3 4" key="1">
    <citation type="journal article" date="2010" name="Nat. Biotechnol.">
        <title>Genome sequence of the model mushroom Schizophyllum commune.</title>
        <authorList>
            <person name="Ohm R.A."/>
            <person name="de Jong J.F."/>
            <person name="Lugones L.G."/>
            <person name="Aerts A."/>
            <person name="Kothe E."/>
            <person name="Stajich J.E."/>
            <person name="de Vries R.P."/>
            <person name="Record E."/>
            <person name="Levasseur A."/>
            <person name="Baker S.E."/>
            <person name="Bartholomew K.A."/>
            <person name="Coutinho P.M."/>
            <person name="Erdmann S."/>
            <person name="Fowler T.J."/>
            <person name="Gathman A.C."/>
            <person name="Lombard V."/>
            <person name="Henrissat B."/>
            <person name="Knabe N."/>
            <person name="Kuees U."/>
            <person name="Lilly W.W."/>
            <person name="Lindquist E."/>
            <person name="Lucas S."/>
            <person name="Magnuson J.K."/>
            <person name="Piumi F."/>
            <person name="Raudaskoski M."/>
            <person name="Salamov A."/>
            <person name="Schmutz J."/>
            <person name="Schwarze F.W.M.R."/>
            <person name="vanKuyk P.A."/>
            <person name="Horton J.S."/>
            <person name="Grigoriev I.V."/>
            <person name="Woesten H.A.B."/>
        </authorList>
    </citation>
    <scope>NUCLEOTIDE SEQUENCE [LARGE SCALE GENOMIC DNA]</scope>
    <source>
        <strain evidence="4">H4-8 / FGSC 9210</strain>
    </source>
</reference>
<dbReference type="VEuPathDB" id="FungiDB:SCHCODRAFT_01122714"/>
<feature type="compositionally biased region" description="Polar residues" evidence="1">
    <location>
        <begin position="543"/>
        <end position="558"/>
    </location>
</feature>
<keyword evidence="2" id="KW-0812">Transmembrane</keyword>
<protein>
    <submittedName>
        <fullName evidence="3">Uncharacterized protein</fullName>
    </submittedName>
</protein>
<dbReference type="EMBL" id="GL377304">
    <property type="protein sequence ID" value="EFI99274.1"/>
    <property type="molecule type" value="Genomic_DNA"/>
</dbReference>
<feature type="transmembrane region" description="Helical" evidence="2">
    <location>
        <begin position="331"/>
        <end position="355"/>
    </location>
</feature>
<accession>D8PYK0</accession>
<feature type="compositionally biased region" description="Pro residues" evidence="1">
    <location>
        <begin position="598"/>
        <end position="612"/>
    </location>
</feature>
<feature type="transmembrane region" description="Helical" evidence="2">
    <location>
        <begin position="239"/>
        <end position="266"/>
    </location>
</feature>